<dbReference type="Gene3D" id="2.40.170.20">
    <property type="entry name" value="TonB-dependent receptor, beta-barrel domain"/>
    <property type="match status" value="1"/>
</dbReference>
<dbReference type="AlphaFoldDB" id="A0A2G9CAQ8"/>
<keyword evidence="2 10" id="KW-0813">Transport</keyword>
<evidence type="ECO:0000256" key="6">
    <source>
        <dbReference type="ARBA" id="ARBA00023077"/>
    </source>
</evidence>
<dbReference type="Proteomes" id="UP000231501">
    <property type="component" value="Unassembled WGS sequence"/>
</dbReference>
<keyword evidence="9 10" id="KW-0998">Cell outer membrane</keyword>
<sequence>MTHPPLRVLALSLSLAYPLLHALPARADDATPSSSTATADAASAAAGQALPTVQVQGARSRLDAARNGLSPDTGSTIYKFSKADIGRLPQGDDTPLNQVLLQAPGVVQDSYGGLHVRGDHANLQYRINGVVIPEAISGFGQTLETRFANSISLLTGALPAQYGYRTAGIVDITTQGVGDDDKPFAGSAGITLGTQRSRELDLSVHGTQGRLSYEFSGSFLGNDLGIENPTPSRDALHDRTHQGKAFGLVSYLLGDDSRITAMAGVTNNRFQIPDSPGQSTAFALDGTPDKDSSTLDAHQRERNRFAVVSYQSAIGDTVDYQVSLFHRYTDVHYSPDTVGDLQYLGVAADILRRNEANGVQADLSWRLDSAHTLRSGLFAQREHASTRNDALVFPADDDGNPTSTTPISIADSGRLGGHLWGAYLQDEWKLDRTLTLNYGARYDQVDTVTKEHQLSPRVGLVWDATPALRLHAGYARYFTPPPTEKIDTTSVSAFAGTTNALPSDANTAVRSERSNYYDAGAVWQVTPKLTLGVDGYYRAVQHLQDEGQFGNALIYSAFNYAHGRIYGVDLTANYKEKDWSAYANLGTTHARARQVETGQFNFEQDELDFIANHWVHLDHEQKLSASAGVNVRVGDGYAVGASALFGSGLRNGFANTTHLPSYTTLNADLSKRLDLGGGGPVEARLSVVNLFDKVYQLRDGSGIGVGAPQYGQRRTVYVSLTKEF</sequence>
<dbReference type="GO" id="GO:0044718">
    <property type="term" value="P:siderophore transmembrane transport"/>
    <property type="evidence" value="ECO:0007669"/>
    <property type="project" value="TreeGrafter"/>
</dbReference>
<dbReference type="RefSeq" id="WP_099861374.1">
    <property type="nucleotide sequence ID" value="NZ_PEOG01000020.1"/>
</dbReference>
<evidence type="ECO:0000256" key="2">
    <source>
        <dbReference type="ARBA" id="ARBA00022448"/>
    </source>
</evidence>
<reference evidence="13 14" key="1">
    <citation type="submission" date="2017-11" db="EMBL/GenBank/DDBJ databases">
        <title>Draft genome sequence of Mitsuaria sp. HWN-4.</title>
        <authorList>
            <person name="Gundlapally S.R."/>
        </authorList>
    </citation>
    <scope>NUCLEOTIDE SEQUENCE [LARGE SCALE GENOMIC DNA]</scope>
    <source>
        <strain evidence="13 14">HWN-4</strain>
    </source>
</reference>
<evidence type="ECO:0000256" key="7">
    <source>
        <dbReference type="ARBA" id="ARBA00023136"/>
    </source>
</evidence>
<dbReference type="InterPro" id="IPR036942">
    <property type="entry name" value="Beta-barrel_TonB_sf"/>
</dbReference>
<dbReference type="Pfam" id="PF00593">
    <property type="entry name" value="TonB_dep_Rec_b-barrel"/>
    <property type="match status" value="1"/>
</dbReference>
<proteinExistence type="inferred from homology"/>
<dbReference type="GO" id="GO:0009279">
    <property type="term" value="C:cell outer membrane"/>
    <property type="evidence" value="ECO:0007669"/>
    <property type="project" value="UniProtKB-SubCell"/>
</dbReference>
<evidence type="ECO:0000256" key="8">
    <source>
        <dbReference type="ARBA" id="ARBA00023170"/>
    </source>
</evidence>
<dbReference type="OrthoDB" id="9764669at2"/>
<evidence type="ECO:0000313" key="13">
    <source>
        <dbReference type="EMBL" id="PIM53510.1"/>
    </source>
</evidence>
<evidence type="ECO:0000256" key="10">
    <source>
        <dbReference type="PROSITE-ProRule" id="PRU01360"/>
    </source>
</evidence>
<dbReference type="GO" id="GO:0015344">
    <property type="term" value="F:siderophore uptake transmembrane transporter activity"/>
    <property type="evidence" value="ECO:0007669"/>
    <property type="project" value="TreeGrafter"/>
</dbReference>
<gene>
    <name evidence="13" type="ORF">CS062_09280</name>
</gene>
<protein>
    <submittedName>
        <fullName evidence="13">TonB-dependent receptor</fullName>
    </submittedName>
</protein>
<dbReference type="PANTHER" id="PTHR30069:SF29">
    <property type="entry name" value="HEMOGLOBIN AND HEMOGLOBIN-HAPTOGLOBIN-BINDING PROTEIN 1-RELATED"/>
    <property type="match status" value="1"/>
</dbReference>
<feature type="signal peptide" evidence="11">
    <location>
        <begin position="1"/>
        <end position="27"/>
    </location>
</feature>
<name>A0A2G9CAQ8_9BURK</name>
<keyword evidence="14" id="KW-1185">Reference proteome</keyword>
<dbReference type="InterPro" id="IPR000531">
    <property type="entry name" value="Beta-barrel_TonB"/>
</dbReference>
<evidence type="ECO:0000256" key="9">
    <source>
        <dbReference type="ARBA" id="ARBA00023237"/>
    </source>
</evidence>
<dbReference type="PANTHER" id="PTHR30069">
    <property type="entry name" value="TONB-DEPENDENT OUTER MEMBRANE RECEPTOR"/>
    <property type="match status" value="1"/>
</dbReference>
<keyword evidence="8 13" id="KW-0675">Receptor</keyword>
<keyword evidence="4 10" id="KW-0812">Transmembrane</keyword>
<feature type="domain" description="TonB-dependent receptor-like beta-barrel" evidence="12">
    <location>
        <begin position="268"/>
        <end position="690"/>
    </location>
</feature>
<evidence type="ECO:0000256" key="11">
    <source>
        <dbReference type="SAM" id="SignalP"/>
    </source>
</evidence>
<dbReference type="EMBL" id="PEOG01000020">
    <property type="protein sequence ID" value="PIM53510.1"/>
    <property type="molecule type" value="Genomic_DNA"/>
</dbReference>
<feature type="chain" id="PRO_5013836231" evidence="11">
    <location>
        <begin position="28"/>
        <end position="724"/>
    </location>
</feature>
<evidence type="ECO:0000256" key="1">
    <source>
        <dbReference type="ARBA" id="ARBA00004571"/>
    </source>
</evidence>
<keyword evidence="6" id="KW-0798">TonB box</keyword>
<dbReference type="InterPro" id="IPR039426">
    <property type="entry name" value="TonB-dep_rcpt-like"/>
</dbReference>
<keyword evidence="5 11" id="KW-0732">Signal</keyword>
<keyword evidence="7 10" id="KW-0472">Membrane</keyword>
<evidence type="ECO:0000313" key="14">
    <source>
        <dbReference type="Proteomes" id="UP000231501"/>
    </source>
</evidence>
<comment type="similarity">
    <text evidence="10">Belongs to the TonB-dependent receptor family.</text>
</comment>
<organism evidence="13 14">
    <name type="scientific">Roseateles chitinivorans</name>
    <dbReference type="NCBI Taxonomy" id="2917965"/>
    <lineage>
        <taxon>Bacteria</taxon>
        <taxon>Pseudomonadati</taxon>
        <taxon>Pseudomonadota</taxon>
        <taxon>Betaproteobacteria</taxon>
        <taxon>Burkholderiales</taxon>
        <taxon>Sphaerotilaceae</taxon>
        <taxon>Roseateles</taxon>
    </lineage>
</organism>
<dbReference type="PROSITE" id="PS52016">
    <property type="entry name" value="TONB_DEPENDENT_REC_3"/>
    <property type="match status" value="1"/>
</dbReference>
<dbReference type="SUPFAM" id="SSF56935">
    <property type="entry name" value="Porins"/>
    <property type="match status" value="1"/>
</dbReference>
<accession>A0A2G9CAQ8</accession>
<evidence type="ECO:0000256" key="3">
    <source>
        <dbReference type="ARBA" id="ARBA00022452"/>
    </source>
</evidence>
<evidence type="ECO:0000256" key="4">
    <source>
        <dbReference type="ARBA" id="ARBA00022692"/>
    </source>
</evidence>
<evidence type="ECO:0000256" key="5">
    <source>
        <dbReference type="ARBA" id="ARBA00022729"/>
    </source>
</evidence>
<comment type="subcellular location">
    <subcellularLocation>
        <location evidence="1 10">Cell outer membrane</location>
        <topology evidence="1 10">Multi-pass membrane protein</topology>
    </subcellularLocation>
</comment>
<comment type="caution">
    <text evidence="13">The sequence shown here is derived from an EMBL/GenBank/DDBJ whole genome shotgun (WGS) entry which is preliminary data.</text>
</comment>
<keyword evidence="3 10" id="KW-1134">Transmembrane beta strand</keyword>
<evidence type="ECO:0000259" key="12">
    <source>
        <dbReference type="Pfam" id="PF00593"/>
    </source>
</evidence>